<evidence type="ECO:0000313" key="2">
    <source>
        <dbReference type="EMBL" id="GEL02855.1"/>
    </source>
</evidence>
<feature type="compositionally biased region" description="Basic and acidic residues" evidence="1">
    <location>
        <begin position="9"/>
        <end position="18"/>
    </location>
</feature>
<dbReference type="EMBL" id="BJVC01000004">
    <property type="protein sequence ID" value="GEL02855.1"/>
    <property type="molecule type" value="Genomic_DNA"/>
</dbReference>
<evidence type="ECO:0000256" key="1">
    <source>
        <dbReference type="SAM" id="MobiDB-lite"/>
    </source>
</evidence>
<dbReference type="Proteomes" id="UP000321405">
    <property type="component" value="Unassembled WGS sequence"/>
</dbReference>
<name>A0A511BRH1_9PROT</name>
<dbReference type="AlphaFoldDB" id="A0A511BRH1"/>
<proteinExistence type="predicted"/>
<feature type="compositionally biased region" description="Basic and acidic residues" evidence="1">
    <location>
        <begin position="86"/>
        <end position="96"/>
    </location>
</feature>
<feature type="region of interest" description="Disordered" evidence="1">
    <location>
        <begin position="1"/>
        <end position="33"/>
    </location>
</feature>
<reference evidence="2 3" key="1">
    <citation type="submission" date="2019-07" db="EMBL/GenBank/DDBJ databases">
        <title>Whole genome shotgun sequence of Swaminathania salitolerans NBRC 104436.</title>
        <authorList>
            <person name="Hosoyama A."/>
            <person name="Uohara A."/>
            <person name="Ohji S."/>
            <person name="Ichikawa N."/>
        </authorList>
    </citation>
    <scope>NUCLEOTIDE SEQUENCE [LARGE SCALE GENOMIC DNA]</scope>
    <source>
        <strain evidence="2 3">NBRC 104436</strain>
    </source>
</reference>
<gene>
    <name evidence="2" type="ORF">SSA02_20180</name>
</gene>
<feature type="region of interest" description="Disordered" evidence="1">
    <location>
        <begin position="61"/>
        <end position="96"/>
    </location>
</feature>
<protein>
    <submittedName>
        <fullName evidence="2">Uncharacterized protein</fullName>
    </submittedName>
</protein>
<accession>A0A511BRH1</accession>
<comment type="caution">
    <text evidence="2">The sequence shown here is derived from an EMBL/GenBank/DDBJ whole genome shotgun (WGS) entry which is preliminary data.</text>
</comment>
<keyword evidence="3" id="KW-1185">Reference proteome</keyword>
<sequence length="96" mass="10524">MAADPVTVSEHEGKEIAQHEGSAMHGILDRQPAQMAVPLRPDKPDRVVTETPPFAGWRILRGRRRENRPLIGTGCTGKGAPPQDQSKTDDDTRGMK</sequence>
<evidence type="ECO:0000313" key="3">
    <source>
        <dbReference type="Proteomes" id="UP000321405"/>
    </source>
</evidence>
<organism evidence="2 3">
    <name type="scientific">Swaminathania salitolerans</name>
    <dbReference type="NCBI Taxonomy" id="182838"/>
    <lineage>
        <taxon>Bacteria</taxon>
        <taxon>Pseudomonadati</taxon>
        <taxon>Pseudomonadota</taxon>
        <taxon>Alphaproteobacteria</taxon>
        <taxon>Acetobacterales</taxon>
        <taxon>Acetobacteraceae</taxon>
        <taxon>Swaminathania</taxon>
    </lineage>
</organism>